<name>A0A6I3J0M3_9MICO</name>
<dbReference type="InterPro" id="IPR000719">
    <property type="entry name" value="Prot_kinase_dom"/>
</dbReference>
<keyword evidence="4" id="KW-0547">Nucleotide-binding</keyword>
<evidence type="ECO:0000256" key="3">
    <source>
        <dbReference type="ARBA" id="ARBA00022679"/>
    </source>
</evidence>
<feature type="domain" description="Protein kinase" evidence="10">
    <location>
        <begin position="18"/>
        <end position="282"/>
    </location>
</feature>
<evidence type="ECO:0000313" key="13">
    <source>
        <dbReference type="Proteomes" id="UP000431092"/>
    </source>
</evidence>
<dbReference type="SMART" id="SM00740">
    <property type="entry name" value="PASTA"/>
    <property type="match status" value="4"/>
</dbReference>
<sequence length="638" mass="66895">MPRPTDLTAPGRVLDGRYRLVRHIADGGMASVWEGLDERLDREVAVKILRRGLTDDESFASRFQREARSAARLNDPRIVAVFDQGVDHDDMFLVMELVPGRTLREVVHAEAPLTVRAALDLVVPLAEALGVAHQAGIIHRDVKPENVIIRDDGRVKVADFGLARAVTAQTVTAASSTILGTVSYLSPEQVERGIADARSDVYATGLVLYELLTGQKAYEGESPIHVAYQHVHGSIPAPSEAVPSVPAVLDEVIAWATHRDAGERPADGAALAARLREVRSALGPDELDARPREPEAAAARATPTVAIPRSGAAGSARPIPTPVQPGAPAGATRGATPPVGGPRGPRRLRLLVPLLALLLLVGGGAAWYLTQGPGAPTTVPTLTGIPLTEAQARLAAAHLDASVEETYDEQVPQGSVIQATPGEGTRLHRTDDVTLVVSRGPERHQVPQVRGTPTDAARQSLEGARLAVGAVTEAYDEQVPAGQVVSTDPAAGTSLRPLTKVSLVVSKGRRPIPVPSLTGRTAAEARRALTTVGLTYAEGPERVYSTTVPEGSVTQQSPAGGTLHQGDPVTVTLSKGPEMVDVPSVRGRSKDDAVAALRAAGFQVRVSSPLGEVFGLVSQQRPSGGRAPKGSTVTVVVV</sequence>
<evidence type="ECO:0000256" key="5">
    <source>
        <dbReference type="ARBA" id="ARBA00022777"/>
    </source>
</evidence>
<dbReference type="Pfam" id="PF03793">
    <property type="entry name" value="PASTA"/>
    <property type="match status" value="4"/>
</dbReference>
<evidence type="ECO:0000259" key="10">
    <source>
        <dbReference type="PROSITE" id="PS50011"/>
    </source>
</evidence>
<dbReference type="Proteomes" id="UP000431092">
    <property type="component" value="Unassembled WGS sequence"/>
</dbReference>
<evidence type="ECO:0000256" key="9">
    <source>
        <dbReference type="SAM" id="MobiDB-lite"/>
    </source>
</evidence>
<dbReference type="NCBIfam" id="NF033483">
    <property type="entry name" value="PknB_PASTA_kin"/>
    <property type="match status" value="1"/>
</dbReference>
<dbReference type="Pfam" id="PF00069">
    <property type="entry name" value="Pkinase"/>
    <property type="match status" value="1"/>
</dbReference>
<keyword evidence="2" id="KW-0723">Serine/threonine-protein kinase</keyword>
<dbReference type="EMBL" id="WLVL01000040">
    <property type="protein sequence ID" value="MTB72886.1"/>
    <property type="molecule type" value="Genomic_DNA"/>
</dbReference>
<protein>
    <recommendedName>
        <fullName evidence="1">non-specific serine/threonine protein kinase</fullName>
        <ecNumber evidence="1">2.7.11.1</ecNumber>
    </recommendedName>
</protein>
<dbReference type="SUPFAM" id="SSF56112">
    <property type="entry name" value="Protein kinase-like (PK-like)"/>
    <property type="match status" value="1"/>
</dbReference>
<dbReference type="InterPro" id="IPR008271">
    <property type="entry name" value="Ser/Thr_kinase_AS"/>
</dbReference>
<dbReference type="RefSeq" id="WP_154594131.1">
    <property type="nucleotide sequence ID" value="NZ_WLVL01000040.1"/>
</dbReference>
<dbReference type="CDD" id="cd14014">
    <property type="entry name" value="STKc_PknB_like"/>
    <property type="match status" value="1"/>
</dbReference>
<dbReference type="GO" id="GO:0004674">
    <property type="term" value="F:protein serine/threonine kinase activity"/>
    <property type="evidence" value="ECO:0007669"/>
    <property type="project" value="UniProtKB-KW"/>
</dbReference>
<feature type="compositionally biased region" description="Low complexity" evidence="9">
    <location>
        <begin position="296"/>
        <end position="309"/>
    </location>
</feature>
<keyword evidence="13" id="KW-1185">Reference proteome</keyword>
<dbReference type="InterPro" id="IPR011009">
    <property type="entry name" value="Kinase-like_dom_sf"/>
</dbReference>
<dbReference type="Gene3D" id="3.30.200.20">
    <property type="entry name" value="Phosphorylase Kinase, domain 1"/>
    <property type="match status" value="1"/>
</dbReference>
<feature type="region of interest" description="Disordered" evidence="9">
    <location>
        <begin position="282"/>
        <end position="343"/>
    </location>
</feature>
<evidence type="ECO:0000313" key="12">
    <source>
        <dbReference type="EMBL" id="MTB72886.1"/>
    </source>
</evidence>
<dbReference type="SMART" id="SM00220">
    <property type="entry name" value="S_TKc"/>
    <property type="match status" value="1"/>
</dbReference>
<keyword evidence="3" id="KW-0808">Transferase</keyword>
<dbReference type="Gene3D" id="3.30.10.20">
    <property type="match status" value="4"/>
</dbReference>
<feature type="compositionally biased region" description="Low complexity" evidence="9">
    <location>
        <begin position="326"/>
        <end position="338"/>
    </location>
</feature>
<dbReference type="CDD" id="cd06577">
    <property type="entry name" value="PASTA_pknB"/>
    <property type="match status" value="4"/>
</dbReference>
<evidence type="ECO:0000256" key="6">
    <source>
        <dbReference type="ARBA" id="ARBA00022840"/>
    </source>
</evidence>
<dbReference type="GO" id="GO:0045717">
    <property type="term" value="P:negative regulation of fatty acid biosynthetic process"/>
    <property type="evidence" value="ECO:0007669"/>
    <property type="project" value="UniProtKB-ARBA"/>
</dbReference>
<dbReference type="PROSITE" id="PS50011">
    <property type="entry name" value="PROTEIN_KINASE_DOM"/>
    <property type="match status" value="1"/>
</dbReference>
<dbReference type="PANTHER" id="PTHR43289">
    <property type="entry name" value="MITOGEN-ACTIVATED PROTEIN KINASE KINASE KINASE 20-RELATED"/>
    <property type="match status" value="1"/>
</dbReference>
<reference evidence="12 13" key="1">
    <citation type="submission" date="2019-11" db="EMBL/GenBank/DDBJ databases">
        <title>Whole genome sequencing identifies a novel species of the genus Arsenicicoccus isolated from human blood.</title>
        <authorList>
            <person name="Jeong J.H."/>
            <person name="Kweon O.J."/>
            <person name="Kim H.R."/>
            <person name="Kim T.-H."/>
            <person name="Ha S.-M."/>
            <person name="Lee M.-K."/>
        </authorList>
    </citation>
    <scope>NUCLEOTIDE SEQUENCE [LARGE SCALE GENOMIC DNA]</scope>
    <source>
        <strain evidence="12 13">MKL-02</strain>
    </source>
</reference>
<comment type="catalytic activity">
    <reaction evidence="8">
        <text>L-seryl-[protein] + ATP = O-phospho-L-seryl-[protein] + ADP + H(+)</text>
        <dbReference type="Rhea" id="RHEA:17989"/>
        <dbReference type="Rhea" id="RHEA-COMP:9863"/>
        <dbReference type="Rhea" id="RHEA-COMP:11604"/>
        <dbReference type="ChEBI" id="CHEBI:15378"/>
        <dbReference type="ChEBI" id="CHEBI:29999"/>
        <dbReference type="ChEBI" id="CHEBI:30616"/>
        <dbReference type="ChEBI" id="CHEBI:83421"/>
        <dbReference type="ChEBI" id="CHEBI:456216"/>
        <dbReference type="EC" id="2.7.11.1"/>
    </reaction>
</comment>
<dbReference type="FunFam" id="1.10.510.10:FF:000021">
    <property type="entry name" value="Serine/threonine protein kinase"/>
    <property type="match status" value="1"/>
</dbReference>
<comment type="caution">
    <text evidence="12">The sequence shown here is derived from an EMBL/GenBank/DDBJ whole genome shotgun (WGS) entry which is preliminary data.</text>
</comment>
<dbReference type="GO" id="GO:0005524">
    <property type="term" value="F:ATP binding"/>
    <property type="evidence" value="ECO:0007669"/>
    <property type="project" value="UniProtKB-KW"/>
</dbReference>
<proteinExistence type="predicted"/>
<accession>A0A6I3J0M3</accession>
<evidence type="ECO:0000259" key="11">
    <source>
        <dbReference type="PROSITE" id="PS51178"/>
    </source>
</evidence>
<dbReference type="FunFam" id="3.30.200.20:FF:000035">
    <property type="entry name" value="Serine/threonine protein kinase Stk1"/>
    <property type="match status" value="1"/>
</dbReference>
<dbReference type="PROSITE" id="PS51178">
    <property type="entry name" value="PASTA"/>
    <property type="match status" value="4"/>
</dbReference>
<evidence type="ECO:0000256" key="8">
    <source>
        <dbReference type="ARBA" id="ARBA00048679"/>
    </source>
</evidence>
<feature type="domain" description="PASTA" evidence="11">
    <location>
        <begin position="440"/>
        <end position="507"/>
    </location>
</feature>
<dbReference type="PANTHER" id="PTHR43289:SF34">
    <property type="entry name" value="SERINE_THREONINE-PROTEIN KINASE YBDM-RELATED"/>
    <property type="match status" value="1"/>
</dbReference>
<feature type="domain" description="PASTA" evidence="11">
    <location>
        <begin position="508"/>
        <end position="575"/>
    </location>
</feature>
<evidence type="ECO:0000256" key="2">
    <source>
        <dbReference type="ARBA" id="ARBA00022527"/>
    </source>
</evidence>
<keyword evidence="6" id="KW-0067">ATP-binding</keyword>
<dbReference type="PROSITE" id="PS00108">
    <property type="entry name" value="PROTEIN_KINASE_ST"/>
    <property type="match status" value="1"/>
</dbReference>
<evidence type="ECO:0000256" key="4">
    <source>
        <dbReference type="ARBA" id="ARBA00022741"/>
    </source>
</evidence>
<evidence type="ECO:0000256" key="7">
    <source>
        <dbReference type="ARBA" id="ARBA00047899"/>
    </source>
</evidence>
<dbReference type="Gene3D" id="1.10.510.10">
    <property type="entry name" value="Transferase(Phosphotransferase) domain 1"/>
    <property type="match status" value="1"/>
</dbReference>
<gene>
    <name evidence="12" type="primary">pknB</name>
    <name evidence="12" type="ORF">GGG17_13105</name>
</gene>
<keyword evidence="5 12" id="KW-0418">Kinase</keyword>
<evidence type="ECO:0000256" key="1">
    <source>
        <dbReference type="ARBA" id="ARBA00012513"/>
    </source>
</evidence>
<feature type="domain" description="PASTA" evidence="11">
    <location>
        <begin position="374"/>
        <end position="439"/>
    </location>
</feature>
<comment type="catalytic activity">
    <reaction evidence="7">
        <text>L-threonyl-[protein] + ATP = O-phospho-L-threonyl-[protein] + ADP + H(+)</text>
        <dbReference type="Rhea" id="RHEA:46608"/>
        <dbReference type="Rhea" id="RHEA-COMP:11060"/>
        <dbReference type="Rhea" id="RHEA-COMP:11605"/>
        <dbReference type="ChEBI" id="CHEBI:15378"/>
        <dbReference type="ChEBI" id="CHEBI:30013"/>
        <dbReference type="ChEBI" id="CHEBI:30616"/>
        <dbReference type="ChEBI" id="CHEBI:61977"/>
        <dbReference type="ChEBI" id="CHEBI:456216"/>
        <dbReference type="EC" id="2.7.11.1"/>
    </reaction>
</comment>
<dbReference type="EC" id="2.7.11.1" evidence="1"/>
<dbReference type="InterPro" id="IPR005543">
    <property type="entry name" value="PASTA_dom"/>
</dbReference>
<organism evidence="12 13">
    <name type="scientific">Arsenicicoccus cauae</name>
    <dbReference type="NCBI Taxonomy" id="2663847"/>
    <lineage>
        <taxon>Bacteria</taxon>
        <taxon>Bacillati</taxon>
        <taxon>Actinomycetota</taxon>
        <taxon>Actinomycetes</taxon>
        <taxon>Micrococcales</taxon>
        <taxon>Intrasporangiaceae</taxon>
        <taxon>Arsenicicoccus</taxon>
    </lineage>
</organism>
<dbReference type="AlphaFoldDB" id="A0A6I3J0M3"/>
<feature type="domain" description="PASTA" evidence="11">
    <location>
        <begin position="576"/>
        <end position="638"/>
    </location>
</feature>